<evidence type="ECO:0000256" key="11">
    <source>
        <dbReference type="ARBA" id="ARBA00022881"/>
    </source>
</evidence>
<feature type="domain" description="ABC transporter" evidence="18">
    <location>
        <begin position="641"/>
        <end position="980"/>
    </location>
</feature>
<evidence type="ECO:0000256" key="10">
    <source>
        <dbReference type="ARBA" id="ARBA00022840"/>
    </source>
</evidence>
<comment type="similarity">
    <text evidence="14">Belongs to the ABC transporter superfamily. UvrA family.</text>
</comment>
<keyword evidence="8" id="KW-0863">Zinc-finger</keyword>
<dbReference type="Gene3D" id="3.40.50.300">
    <property type="entry name" value="P-loop containing nucleotide triphosphate hydrolases"/>
    <property type="match status" value="4"/>
</dbReference>
<dbReference type="SUPFAM" id="SSF52540">
    <property type="entry name" value="P-loop containing nucleoside triphosphate hydrolases"/>
    <property type="match status" value="4"/>
</dbReference>
<protein>
    <recommendedName>
        <fullName evidence="15">UvrABC system protein A</fullName>
    </recommendedName>
    <alternativeName>
        <fullName evidence="16">Excinuclease ABC subunit A</fullName>
    </alternativeName>
</protein>
<dbReference type="InterPro" id="IPR041552">
    <property type="entry name" value="UvrA_DNA-bd"/>
</dbReference>
<dbReference type="GO" id="GO:0004518">
    <property type="term" value="F:nuclease activity"/>
    <property type="evidence" value="ECO:0007669"/>
    <property type="project" value="UniProtKB-KW"/>
</dbReference>
<evidence type="ECO:0000256" key="8">
    <source>
        <dbReference type="ARBA" id="ARBA00022771"/>
    </source>
</evidence>
<evidence type="ECO:0000256" key="17">
    <source>
        <dbReference type="SAM" id="MobiDB-lite"/>
    </source>
</evidence>
<keyword evidence="4" id="KW-0677">Repeat</keyword>
<dbReference type="GO" id="GO:0009380">
    <property type="term" value="C:excinuclease repair complex"/>
    <property type="evidence" value="ECO:0007669"/>
    <property type="project" value="InterPro"/>
</dbReference>
<dbReference type="PROSITE" id="PS00211">
    <property type="entry name" value="ABC_TRANSPORTER_1"/>
    <property type="match status" value="4"/>
</dbReference>
<dbReference type="Gene3D" id="3.30.1490.20">
    <property type="entry name" value="ATP-grasp fold, A domain"/>
    <property type="match status" value="2"/>
</dbReference>
<keyword evidence="6" id="KW-0227">DNA damage</keyword>
<dbReference type="NCBIfam" id="NF001503">
    <property type="entry name" value="PRK00349.1"/>
    <property type="match status" value="2"/>
</dbReference>
<dbReference type="RefSeq" id="WP_252853211.1">
    <property type="nucleotide sequence ID" value="NZ_JAMXLR010000051.1"/>
</dbReference>
<dbReference type="Pfam" id="PF17760">
    <property type="entry name" value="UvrA_inter"/>
    <property type="match status" value="2"/>
</dbReference>
<organism evidence="19 20">
    <name type="scientific">Aeoliella straminimaris</name>
    <dbReference type="NCBI Taxonomy" id="2954799"/>
    <lineage>
        <taxon>Bacteria</taxon>
        <taxon>Pseudomonadati</taxon>
        <taxon>Planctomycetota</taxon>
        <taxon>Planctomycetia</taxon>
        <taxon>Pirellulales</taxon>
        <taxon>Lacipirellulaceae</taxon>
        <taxon>Aeoliella</taxon>
    </lineage>
</organism>
<dbReference type="Pfam" id="PF17755">
    <property type="entry name" value="UvrA_DNA-bind"/>
    <property type="match status" value="2"/>
</dbReference>
<keyword evidence="2" id="KW-0963">Cytoplasm</keyword>
<dbReference type="GO" id="GO:0008270">
    <property type="term" value="F:zinc ion binding"/>
    <property type="evidence" value="ECO:0007669"/>
    <property type="project" value="UniProtKB-KW"/>
</dbReference>
<dbReference type="SMART" id="SM00382">
    <property type="entry name" value="AAA"/>
    <property type="match status" value="3"/>
</dbReference>
<dbReference type="Gene3D" id="1.10.8.280">
    <property type="entry name" value="ABC transporter ATPase domain-like"/>
    <property type="match status" value="2"/>
</dbReference>
<evidence type="ECO:0000256" key="4">
    <source>
        <dbReference type="ARBA" id="ARBA00022737"/>
    </source>
</evidence>
<comment type="caution">
    <text evidence="19">The sequence shown here is derived from an EMBL/GenBank/DDBJ whole genome shotgun (WGS) entry which is preliminary data.</text>
</comment>
<evidence type="ECO:0000313" key="20">
    <source>
        <dbReference type="Proteomes" id="UP001155241"/>
    </source>
</evidence>
<evidence type="ECO:0000256" key="3">
    <source>
        <dbReference type="ARBA" id="ARBA00022723"/>
    </source>
</evidence>
<sequence length="2336" mass="257705">MPASDIVIKGAREHNLRDVDVLLPRNKLICLTGVSGSGKSSLAFDTLYAEGQRRYVESLSTFARQFLGQMPKPDVDHLSGLSPSISISQKSSGNNPRSTVGTITEIYDFLRVLYARVGQGHCPKCDQPITAQTREQIIGQILMLPDKTKFAVLAPVVRQQKGEFRDLLEDLQKQGYVRARVDGNVVQLSEDQSLDRQMRHNIEVVVDRLVAGPNIRGRLGEAVDAALRLAGGNIIVSVEQEENAPKAKSTKRRRVGLREGDIALSSHFACTKCGLSFDQPTPQLFSFNSPQGMCLECDGLGEYYSFAPELLVPDPSKSFAQGAIELVGKWKDLGRWKRHIYKGVADTIERKWEIEEGTLLETPWNELSDELRNVWLWGTDDEHITYTWRAGKSSQKYGGEFEGIIADLLDKYRSSKSATQIKKLENYMRVLDCADCRGARLNPQARSVRLTTTAPRFADRPSLSLPDVCNLPVSDAAEFFLDLELEGAQALIATEVLKEVRGRLGFLTNVGLEYLSLNRTAPTLSGGESQRIRLAGQIGCGLVGVLYILDEPSIGLHPRDNDRLLDTLQQLRDMGNTVVVVEHDEDTMRAADHLVDFGPGPGVKGGYVVATGTADEISKKKDSVTGAFLSGKRTIEVPKSRRVTEVSEDSETATPTLCIVNARHNNLKGVDFEVPLGKFVCVTGVSGSGKSSLVSDILMEALRRDLMNGKGEPGAHDRIDGLDNLDKVISIDQSPIGRTPRSNPATYIKVFDEIRKLYASLPEAKRRGFKPGRFSFNVAGGRCEACDGNGANKLEMDFLADIWVTCPVCEGHRFNRETLSVQFKGKSISDVLEMDIQQALEHFDAVPPIADKLQTLHAVGLDYLKLGQPSPTLSGGEAQRVKLARELVKKSTGKTLYVLDEPTTGLHFADIELLLKVLHDFVNAGNTVLVVEHNLDVIKTADWLIDIGPEGGRDGGRVVVAGTPEEVADYAREKKGKSKELRSHTGEALIPILDGTHTANADARKSNKRAMKETTHIEVRGAQQHNLRSVDVKIAREQFTVCCGPSGSGKTSLAMDTIYAEGQRRYVESLSSYARQFVGQMQKPALEHIEGLSPAIAIEQRSTGHTPRSTVGTVTEIYDYFRVLLARLGQPYCPDCEVPVGTQTTDDIVDKILTEPEGTRLYLLAPVDIEVGEQYDKLWKSLSDQGYLRVRIDGQTHPLDDIPAMTRRRKHQVEVVIDRISVKQEGRARLAESVENALSIGKGVMGVAYVDENVPEPRWQTKTHSQHLACESCGRSFTRLTPHNFSFNSSLGWCGACEGLGTQVGANPAALLRDDELTLEKGAVLLWPDLRTSLAKSMLEALHQHTGVPLDVPYNKLSAKHRRVLLYGTHDDWIEVPGEKKKHSLLRFQFKGLYPALEEASKLSVRLRTALEHLVGEIECSECGGSRLRDDASAVRFRDQTIEEISRTPLGELVDQVKKWKLTAREKKVAGELVKEITNRLTFLVDVGLDYLTLGRSAPTLSGGESQRIRLASQVGSGLVGVLYVLDEPTIGLHPRDNTRLIAALHKLRDLGNTLLVVEHDREVVESADALLDFGPAAGRLGGEIVARGTPAQVAKRRTSVTGPYLSGKKNIPVPSNRRIGPVKANNGKRKASKNGDGANTATAAFPHSALTVVGARHNNLKNITVDIPLGTLTAVTGVSGSGKSSLVEDVLYATLARSLHRASTVPGAHDDIRGVEKINKVIRVDQQPLGNTPTSNPATYTGVFDLIRQLFAQLPTSKLRGYTARQFSFNVAGGRCDACEGAGEYCVEMHFLPDVWITCETCNGKRYNPDTLSVKYRGKTIADVLSMSCREALDLFENIPKIRRVLQTLCDVGLDYVTLGQSAPTLSGGEAQRVKLAAELARPDTGQTLYLLDEPTTGLHFDDLAKLLDVLHRLVDLGNTVLVIEHNLDVIKTADWLIDIGPEAGREGGHVVGCGTPEMLVDQFVTANGNKKKKVKAVSHTAIALAPVLAEGPYQERKIHDPFAAEAEKEGDVDLDRVGEDTKMPWEVDGRHWHTVERVARDGDACHWDGEVLEQIERKIHELGDFAPTNWNHRSVVEVTGHTKSDGWFFHAITGEKWLVKLKFRTAKRTFDRDKLLNDLRLPPLNDLEDIEAYGNGPRVKCKNLTGPWQEVQIAAHSLDEIDKPEFWRFLERAIEGFKQFAERKEKNPEDLMPWKVLGQKWHTTRKGFAPGKKVAWPVEMLEELFETLHAVTPKGQFLWNNKVLVHLMAPGSSDPWATVVTKRAENVELVLNGPKGAFQLGRLTELAAEQVLDNDSENRDRVRLFFTSADDLERGDLEGFLREHLDAVQSAGVS</sequence>
<gene>
    <name evidence="19" type="primary">uvrA</name>
    <name evidence="19" type="ORF">NG895_14410</name>
</gene>
<evidence type="ECO:0000256" key="12">
    <source>
        <dbReference type="ARBA" id="ARBA00023125"/>
    </source>
</evidence>
<comment type="subcellular location">
    <subcellularLocation>
        <location evidence="1">Cytoplasm</location>
    </subcellularLocation>
</comment>
<keyword evidence="11" id="KW-0267">Excision nuclease</keyword>
<dbReference type="Proteomes" id="UP001155241">
    <property type="component" value="Unassembled WGS sequence"/>
</dbReference>
<keyword evidence="7" id="KW-0228">DNA excision</keyword>
<keyword evidence="20" id="KW-1185">Reference proteome</keyword>
<evidence type="ECO:0000256" key="7">
    <source>
        <dbReference type="ARBA" id="ARBA00022769"/>
    </source>
</evidence>
<evidence type="ECO:0000256" key="16">
    <source>
        <dbReference type="ARBA" id="ARBA00042156"/>
    </source>
</evidence>
<keyword evidence="9" id="KW-0862">Zinc</keyword>
<dbReference type="CDD" id="cd03271">
    <property type="entry name" value="ABC_UvrA_II"/>
    <property type="match status" value="2"/>
</dbReference>
<dbReference type="InterPro" id="IPR013815">
    <property type="entry name" value="ATP_grasp_subdomain_1"/>
</dbReference>
<evidence type="ECO:0000259" key="18">
    <source>
        <dbReference type="PROSITE" id="PS50893"/>
    </source>
</evidence>
<dbReference type="GO" id="GO:0005524">
    <property type="term" value="F:ATP binding"/>
    <property type="evidence" value="ECO:0007669"/>
    <property type="project" value="UniProtKB-KW"/>
</dbReference>
<dbReference type="InterPro" id="IPR027417">
    <property type="entry name" value="P-loop_NTPase"/>
</dbReference>
<keyword evidence="3" id="KW-0479">Metal-binding</keyword>
<dbReference type="GO" id="GO:0005737">
    <property type="term" value="C:cytoplasm"/>
    <property type="evidence" value="ECO:0007669"/>
    <property type="project" value="UniProtKB-SubCell"/>
</dbReference>
<name>A0A9X2JGJ3_9BACT</name>
<proteinExistence type="inferred from homology"/>
<keyword evidence="5" id="KW-0547">Nucleotide-binding</keyword>
<evidence type="ECO:0000256" key="9">
    <source>
        <dbReference type="ARBA" id="ARBA00022833"/>
    </source>
</evidence>
<dbReference type="InterPro" id="IPR004602">
    <property type="entry name" value="UvrA"/>
</dbReference>
<evidence type="ECO:0000256" key="2">
    <source>
        <dbReference type="ARBA" id="ARBA00022490"/>
    </source>
</evidence>
<keyword evidence="10" id="KW-0067">ATP-binding</keyword>
<dbReference type="InterPro" id="IPR041102">
    <property type="entry name" value="UvrA_inter"/>
</dbReference>
<evidence type="ECO:0000256" key="6">
    <source>
        <dbReference type="ARBA" id="ARBA00022763"/>
    </source>
</evidence>
<feature type="region of interest" description="Disordered" evidence="17">
    <location>
        <begin position="1604"/>
        <end position="1641"/>
    </location>
</feature>
<evidence type="ECO:0000256" key="5">
    <source>
        <dbReference type="ARBA" id="ARBA00022741"/>
    </source>
</evidence>
<evidence type="ECO:0000313" key="19">
    <source>
        <dbReference type="EMBL" id="MCO6045100.1"/>
    </source>
</evidence>
<keyword evidence="12" id="KW-0238">DNA-binding</keyword>
<dbReference type="InterPro" id="IPR003593">
    <property type="entry name" value="AAA+_ATPase"/>
</dbReference>
<dbReference type="InterPro" id="IPR017871">
    <property type="entry name" value="ABC_transporter-like_CS"/>
</dbReference>
<keyword evidence="13" id="KW-0234">DNA repair</keyword>
<dbReference type="InterPro" id="IPR003439">
    <property type="entry name" value="ABC_transporter-like_ATP-bd"/>
</dbReference>
<evidence type="ECO:0000256" key="14">
    <source>
        <dbReference type="ARBA" id="ARBA00038000"/>
    </source>
</evidence>
<evidence type="ECO:0000256" key="15">
    <source>
        <dbReference type="ARBA" id="ARBA00039316"/>
    </source>
</evidence>
<evidence type="ECO:0000256" key="13">
    <source>
        <dbReference type="ARBA" id="ARBA00023204"/>
    </source>
</evidence>
<dbReference type="NCBIfam" id="TIGR00630">
    <property type="entry name" value="uvra"/>
    <property type="match status" value="1"/>
</dbReference>
<dbReference type="GO" id="GO:0006289">
    <property type="term" value="P:nucleotide-excision repair"/>
    <property type="evidence" value="ECO:0007669"/>
    <property type="project" value="InterPro"/>
</dbReference>
<dbReference type="FunFam" id="3.40.50.300:FF:000028">
    <property type="entry name" value="UvrABC system protein A"/>
    <property type="match status" value="1"/>
</dbReference>
<dbReference type="PROSITE" id="PS50893">
    <property type="entry name" value="ABC_TRANSPORTER_2"/>
    <property type="match status" value="2"/>
</dbReference>
<dbReference type="PANTHER" id="PTHR43152:SF3">
    <property type="entry name" value="UVRABC SYSTEM PROTEIN A"/>
    <property type="match status" value="1"/>
</dbReference>
<dbReference type="GO" id="GO:0016887">
    <property type="term" value="F:ATP hydrolysis activity"/>
    <property type="evidence" value="ECO:0007669"/>
    <property type="project" value="InterPro"/>
</dbReference>
<dbReference type="PANTHER" id="PTHR43152">
    <property type="entry name" value="UVRABC SYSTEM PROTEIN A"/>
    <property type="match status" value="1"/>
</dbReference>
<feature type="domain" description="ABC transporter" evidence="18">
    <location>
        <begin position="1646"/>
        <end position="1968"/>
    </location>
</feature>
<evidence type="ECO:0000256" key="1">
    <source>
        <dbReference type="ARBA" id="ARBA00004496"/>
    </source>
</evidence>
<dbReference type="Gene3D" id="1.20.1580.10">
    <property type="entry name" value="ABC transporter ATPase like domain"/>
    <property type="match status" value="4"/>
</dbReference>
<reference evidence="19" key="1">
    <citation type="submission" date="2022-06" db="EMBL/GenBank/DDBJ databases">
        <title>Aeoliella straminimaris, a novel planctomycete from sediments.</title>
        <authorList>
            <person name="Vitorino I.R."/>
            <person name="Lage O.M."/>
        </authorList>
    </citation>
    <scope>NUCLEOTIDE SEQUENCE</scope>
    <source>
        <strain evidence="19">ICT_H6.2</strain>
    </source>
</reference>
<dbReference type="GO" id="GO:0003677">
    <property type="term" value="F:DNA binding"/>
    <property type="evidence" value="ECO:0007669"/>
    <property type="project" value="UniProtKB-KW"/>
</dbReference>
<accession>A0A9X2JGJ3</accession>
<keyword evidence="19" id="KW-0378">Hydrolase</keyword>
<dbReference type="EMBL" id="JAMXLR010000051">
    <property type="protein sequence ID" value="MCO6045100.1"/>
    <property type="molecule type" value="Genomic_DNA"/>
</dbReference>